<evidence type="ECO:0000256" key="13">
    <source>
        <dbReference type="SAM" id="MobiDB-lite"/>
    </source>
</evidence>
<comment type="subunit">
    <text evidence="11">Homodimer (via N-terminus).</text>
</comment>
<evidence type="ECO:0000256" key="11">
    <source>
        <dbReference type="ARBA" id="ARBA00038674"/>
    </source>
</evidence>
<dbReference type="PROSITE" id="PS50920">
    <property type="entry name" value="SOLCAR"/>
    <property type="match status" value="3"/>
</dbReference>
<dbReference type="InterPro" id="IPR018108">
    <property type="entry name" value="MCP_transmembrane"/>
</dbReference>
<evidence type="ECO:0000256" key="7">
    <source>
        <dbReference type="ARBA" id="ARBA00022837"/>
    </source>
</evidence>
<dbReference type="SUPFAM" id="SSF103506">
    <property type="entry name" value="Mitochondrial carrier"/>
    <property type="match status" value="1"/>
</dbReference>
<evidence type="ECO:0000256" key="4">
    <source>
        <dbReference type="ARBA" id="ARBA00022692"/>
    </source>
</evidence>
<evidence type="ECO:0000313" key="16">
    <source>
        <dbReference type="Proteomes" id="UP001642540"/>
    </source>
</evidence>
<name>A0ABP1PKB4_9HEXA</name>
<dbReference type="Gene3D" id="1.10.238.10">
    <property type="entry name" value="EF-hand"/>
    <property type="match status" value="2"/>
</dbReference>
<keyword evidence="7" id="KW-0106">Calcium</keyword>
<keyword evidence="8" id="KW-1133">Transmembrane helix</keyword>
<gene>
    <name evidence="15" type="ORF">ODALV1_LOCUS221</name>
</gene>
<dbReference type="PANTHER" id="PTHR45678:SF9">
    <property type="entry name" value="CALCIUM-BINDING MITOCHONDRIAL CARRIER PROTEIN ARALAR1"/>
    <property type="match status" value="1"/>
</dbReference>
<accession>A0ABP1PKB4</accession>
<feature type="compositionally biased region" description="Basic and acidic residues" evidence="13">
    <location>
        <begin position="33"/>
        <end position="42"/>
    </location>
</feature>
<dbReference type="PRINTS" id="PR00926">
    <property type="entry name" value="MITOCARRIER"/>
</dbReference>
<keyword evidence="16" id="KW-1185">Reference proteome</keyword>
<feature type="domain" description="EF-hand" evidence="14">
    <location>
        <begin position="172"/>
        <end position="207"/>
    </location>
</feature>
<organism evidence="15 16">
    <name type="scientific">Orchesella dallaii</name>
    <dbReference type="NCBI Taxonomy" id="48710"/>
    <lineage>
        <taxon>Eukaryota</taxon>
        <taxon>Metazoa</taxon>
        <taxon>Ecdysozoa</taxon>
        <taxon>Arthropoda</taxon>
        <taxon>Hexapoda</taxon>
        <taxon>Collembola</taxon>
        <taxon>Entomobryomorpha</taxon>
        <taxon>Entomobryoidea</taxon>
        <taxon>Orchesellidae</taxon>
        <taxon>Orchesellinae</taxon>
        <taxon>Orchesella</taxon>
    </lineage>
</organism>
<dbReference type="SMART" id="SM00054">
    <property type="entry name" value="EFh"/>
    <property type="match status" value="3"/>
</dbReference>
<comment type="similarity">
    <text evidence="2">Belongs to the mitochondrial carrier (TC 2.A.29) family.</text>
</comment>
<keyword evidence="5" id="KW-0677">Repeat</keyword>
<dbReference type="InterPro" id="IPR023395">
    <property type="entry name" value="MCP_dom_sf"/>
</dbReference>
<feature type="repeat" description="Solcar" evidence="12">
    <location>
        <begin position="507"/>
        <end position="591"/>
    </location>
</feature>
<dbReference type="Pfam" id="PF00153">
    <property type="entry name" value="Mito_carr"/>
    <property type="match status" value="3"/>
</dbReference>
<evidence type="ECO:0000256" key="12">
    <source>
        <dbReference type="PROSITE-ProRule" id="PRU00282"/>
    </source>
</evidence>
<evidence type="ECO:0000256" key="8">
    <source>
        <dbReference type="ARBA" id="ARBA00022989"/>
    </source>
</evidence>
<evidence type="ECO:0000256" key="5">
    <source>
        <dbReference type="ARBA" id="ARBA00022737"/>
    </source>
</evidence>
<evidence type="ECO:0000256" key="2">
    <source>
        <dbReference type="ARBA" id="ARBA00006375"/>
    </source>
</evidence>
<proteinExistence type="inferred from homology"/>
<keyword evidence="10 12" id="KW-0472">Membrane</keyword>
<feature type="region of interest" description="Disordered" evidence="13">
    <location>
        <begin position="1"/>
        <end position="53"/>
    </location>
</feature>
<evidence type="ECO:0000256" key="10">
    <source>
        <dbReference type="ARBA" id="ARBA00023136"/>
    </source>
</evidence>
<sequence>MTKKDEGKKLSDPAPSDYFNSVCSLNSDHHHHQPEQNEDGSRHQHRQYQSEGVPQRKGLRHLLFPLQQLALNSSLLTRVECKSSTNKNEGPGYLKRANTEKLQTIFQRYASVEAEGEKYMTPNDLIRKFLGLYAHENYNPKSVKLIAGIIDTSKDELISFPEFQAFEGLLCLPDALYQIAFQLFDTKGTGLVTFDEFQEVIKETVLHQRIPFDLDGGFVKLYFGRDKKRVVTYAEFSQFLHDFHEEYAVEAFRRYDKLGSGYISAMDFYQIMTQIKQHLLTKEVSENVIALAHTHRVSFPFFMAFNSLLNNMELVKKIYLNATQGSRSTEVTKEEFLHSAQMMSQITPLEVDILFQLCDLLHQTGRIQYSDLQAIAPEQYFKQITRRLTDLKAVDKPEDRGVFIQILESVYRFTLGSVAGAVGATAVYPIDLVKTRMQNQRTGSYIGELMYRSSADCFKKVIRHEGFSGLYRGLVPQLIGVAPEKAIKLTVNDLVRDKLMNPKNHTIPFWGEMLAGACAGGSQVVFTNPLEIVKIRLQVAGEIASTSKISAWSVVKELGFFGLYKGAKACFLRDIPFSAIYFPAYAHMKVKLQDSNGYNHPLSLLAAGAIAGIPAASMVTPADVIKTRLQVAARAGQTTYSGVMDAAKKIWAEEGGKAFWKGAGARVLRSSPQFGVTLVTYEILQRLFYVDFGGTRPTGSELNIPAGGIAPEQKSMNPDHIGGFEVALPILSGIESKFGLFLPQFINEPGKKA</sequence>
<keyword evidence="3" id="KW-0813">Transport</keyword>
<evidence type="ECO:0000256" key="9">
    <source>
        <dbReference type="ARBA" id="ARBA00023128"/>
    </source>
</evidence>
<dbReference type="InterPro" id="IPR002067">
    <property type="entry name" value="MCP"/>
</dbReference>
<feature type="compositionally biased region" description="Basic and acidic residues" evidence="13">
    <location>
        <begin position="1"/>
        <end position="11"/>
    </location>
</feature>
<evidence type="ECO:0000256" key="6">
    <source>
        <dbReference type="ARBA" id="ARBA00022792"/>
    </source>
</evidence>
<feature type="repeat" description="Solcar" evidence="12">
    <location>
        <begin position="599"/>
        <end position="687"/>
    </location>
</feature>
<dbReference type="InterPro" id="IPR011992">
    <property type="entry name" value="EF-hand-dom_pair"/>
</dbReference>
<dbReference type="Proteomes" id="UP001642540">
    <property type="component" value="Unassembled WGS sequence"/>
</dbReference>
<dbReference type="SUPFAM" id="SSF47473">
    <property type="entry name" value="EF-hand"/>
    <property type="match status" value="2"/>
</dbReference>
<evidence type="ECO:0000259" key="14">
    <source>
        <dbReference type="PROSITE" id="PS50222"/>
    </source>
</evidence>
<comment type="subcellular location">
    <subcellularLocation>
        <location evidence="1">Mitochondrion inner membrane</location>
        <topology evidence="1">Multi-pass membrane protein</topology>
    </subcellularLocation>
</comment>
<comment type="caution">
    <text evidence="15">The sequence shown here is derived from an EMBL/GenBank/DDBJ whole genome shotgun (WGS) entry which is preliminary data.</text>
</comment>
<dbReference type="Gene3D" id="1.50.40.10">
    <property type="entry name" value="Mitochondrial carrier domain"/>
    <property type="match status" value="1"/>
</dbReference>
<keyword evidence="6" id="KW-0999">Mitochondrion inner membrane</keyword>
<dbReference type="EMBL" id="CAXLJM020000001">
    <property type="protein sequence ID" value="CAL8068336.1"/>
    <property type="molecule type" value="Genomic_DNA"/>
</dbReference>
<evidence type="ECO:0000256" key="1">
    <source>
        <dbReference type="ARBA" id="ARBA00004448"/>
    </source>
</evidence>
<protein>
    <recommendedName>
        <fullName evidence="14">EF-hand domain-containing protein</fullName>
    </recommendedName>
</protein>
<dbReference type="PANTHER" id="PTHR45678">
    <property type="entry name" value="MITOCHONDRIAL 2-OXODICARBOXYLATE CARRIER 1-RELATED"/>
    <property type="match status" value="1"/>
</dbReference>
<feature type="repeat" description="Solcar" evidence="12">
    <location>
        <begin position="407"/>
        <end position="498"/>
    </location>
</feature>
<dbReference type="PROSITE" id="PS50222">
    <property type="entry name" value="EF_HAND_2"/>
    <property type="match status" value="2"/>
</dbReference>
<keyword evidence="4 12" id="KW-0812">Transmembrane</keyword>
<evidence type="ECO:0000313" key="15">
    <source>
        <dbReference type="EMBL" id="CAL8068336.1"/>
    </source>
</evidence>
<reference evidence="15 16" key="1">
    <citation type="submission" date="2024-08" db="EMBL/GenBank/DDBJ databases">
        <authorList>
            <person name="Cucini C."/>
            <person name="Frati F."/>
        </authorList>
    </citation>
    <scope>NUCLEOTIDE SEQUENCE [LARGE SCALE GENOMIC DNA]</scope>
</reference>
<dbReference type="InterPro" id="IPR051028">
    <property type="entry name" value="Mito_Solute_Carrier"/>
</dbReference>
<keyword evidence="9" id="KW-0496">Mitochondrion</keyword>
<feature type="domain" description="EF-hand" evidence="14">
    <location>
        <begin position="243"/>
        <end position="278"/>
    </location>
</feature>
<dbReference type="InterPro" id="IPR002048">
    <property type="entry name" value="EF_hand_dom"/>
</dbReference>
<evidence type="ECO:0000256" key="3">
    <source>
        <dbReference type="ARBA" id="ARBA00022448"/>
    </source>
</evidence>